<dbReference type="RefSeq" id="WP_091141551.1">
    <property type="nucleotide sequence ID" value="NZ_FMVF01000005.1"/>
</dbReference>
<evidence type="ECO:0000256" key="3">
    <source>
        <dbReference type="ARBA" id="ARBA00022553"/>
    </source>
</evidence>
<comment type="catalytic activity">
    <reaction evidence="1">
        <text>ATP + protein L-histidine = ADP + protein N-phospho-L-histidine.</text>
        <dbReference type="EC" id="2.7.13.3"/>
    </reaction>
</comment>
<reference evidence="8 9" key="1">
    <citation type="submission" date="2016-10" db="EMBL/GenBank/DDBJ databases">
        <authorList>
            <person name="de Groot N.N."/>
        </authorList>
    </citation>
    <scope>NUCLEOTIDE SEQUENCE [LARGE SCALE GENOMIC DNA]</scope>
    <source>
        <strain evidence="8 9">CGMCC 1.7031</strain>
    </source>
</reference>
<dbReference type="Gene3D" id="1.10.287.130">
    <property type="match status" value="1"/>
</dbReference>
<dbReference type="CDD" id="cd00130">
    <property type="entry name" value="PAS"/>
    <property type="match status" value="2"/>
</dbReference>
<dbReference type="SUPFAM" id="SSF47384">
    <property type="entry name" value="Homodimeric domain of signal transducing histidine kinase"/>
    <property type="match status" value="1"/>
</dbReference>
<dbReference type="SUPFAM" id="SSF55785">
    <property type="entry name" value="PYP-like sensor domain (PAS domain)"/>
    <property type="match status" value="3"/>
</dbReference>
<dbReference type="PANTHER" id="PTHR43304">
    <property type="entry name" value="PHYTOCHROME-LIKE PROTEIN CPH1"/>
    <property type="match status" value="1"/>
</dbReference>
<dbReference type="OrthoDB" id="5401121at2"/>
<evidence type="ECO:0000256" key="5">
    <source>
        <dbReference type="ARBA" id="ARBA00022777"/>
    </source>
</evidence>
<dbReference type="InterPro" id="IPR035965">
    <property type="entry name" value="PAS-like_dom_sf"/>
</dbReference>
<dbReference type="InterPro" id="IPR005467">
    <property type="entry name" value="His_kinase_dom"/>
</dbReference>
<dbReference type="AlphaFoldDB" id="A0A1G5FR12"/>
<protein>
    <recommendedName>
        <fullName evidence="2">histidine kinase</fullName>
        <ecNumber evidence="2">2.7.13.3</ecNumber>
    </recommendedName>
</protein>
<dbReference type="STRING" id="490189.SAMN02927903_01374"/>
<dbReference type="PANTHER" id="PTHR43304:SF1">
    <property type="entry name" value="PAC DOMAIN-CONTAINING PROTEIN"/>
    <property type="match status" value="1"/>
</dbReference>
<dbReference type="Pfam" id="PF08447">
    <property type="entry name" value="PAS_3"/>
    <property type="match status" value="1"/>
</dbReference>
<dbReference type="InterPro" id="IPR013655">
    <property type="entry name" value="PAS_fold_3"/>
</dbReference>
<dbReference type="SMART" id="SM00387">
    <property type="entry name" value="HATPase_c"/>
    <property type="match status" value="1"/>
</dbReference>
<dbReference type="Proteomes" id="UP000199354">
    <property type="component" value="Unassembled WGS sequence"/>
</dbReference>
<dbReference type="PROSITE" id="PS50109">
    <property type="entry name" value="HIS_KIN"/>
    <property type="match status" value="1"/>
</dbReference>
<dbReference type="SUPFAM" id="SSF55874">
    <property type="entry name" value="ATPase domain of HSP90 chaperone/DNA topoisomerase II/histidine kinase"/>
    <property type="match status" value="1"/>
</dbReference>
<dbReference type="InterPro" id="IPR000014">
    <property type="entry name" value="PAS"/>
</dbReference>
<dbReference type="InterPro" id="IPR000700">
    <property type="entry name" value="PAS-assoc_C"/>
</dbReference>
<evidence type="ECO:0000256" key="2">
    <source>
        <dbReference type="ARBA" id="ARBA00012438"/>
    </source>
</evidence>
<accession>A0A1G5FR12</accession>
<feature type="domain" description="PAC" evidence="7">
    <location>
        <begin position="212"/>
        <end position="264"/>
    </location>
</feature>
<keyword evidence="9" id="KW-1185">Reference proteome</keyword>
<evidence type="ECO:0000259" key="6">
    <source>
        <dbReference type="PROSITE" id="PS50109"/>
    </source>
</evidence>
<keyword evidence="5" id="KW-0418">Kinase</keyword>
<dbReference type="GO" id="GO:0000155">
    <property type="term" value="F:phosphorelay sensor kinase activity"/>
    <property type="evidence" value="ECO:0007669"/>
    <property type="project" value="InterPro"/>
</dbReference>
<evidence type="ECO:0000313" key="9">
    <source>
        <dbReference type="Proteomes" id="UP000199354"/>
    </source>
</evidence>
<dbReference type="NCBIfam" id="TIGR00229">
    <property type="entry name" value="sensory_box"/>
    <property type="match status" value="1"/>
</dbReference>
<dbReference type="Pfam" id="PF02518">
    <property type="entry name" value="HATPase_c"/>
    <property type="match status" value="1"/>
</dbReference>
<dbReference type="Pfam" id="PF00512">
    <property type="entry name" value="HisKA"/>
    <property type="match status" value="1"/>
</dbReference>
<feature type="domain" description="Histidine kinase" evidence="6">
    <location>
        <begin position="421"/>
        <end position="639"/>
    </location>
</feature>
<dbReference type="EMBL" id="FMVF01000005">
    <property type="protein sequence ID" value="SCY41584.1"/>
    <property type="molecule type" value="Genomic_DNA"/>
</dbReference>
<name>A0A1G5FR12_9FLAO</name>
<dbReference type="Pfam" id="PF13426">
    <property type="entry name" value="PAS_9"/>
    <property type="match status" value="1"/>
</dbReference>
<dbReference type="InterPro" id="IPR004358">
    <property type="entry name" value="Sig_transdc_His_kin-like_C"/>
</dbReference>
<keyword evidence="4" id="KW-0808">Transferase</keyword>
<dbReference type="SMART" id="SM00086">
    <property type="entry name" value="PAC"/>
    <property type="match status" value="1"/>
</dbReference>
<dbReference type="SMART" id="SM00388">
    <property type="entry name" value="HisKA"/>
    <property type="match status" value="1"/>
</dbReference>
<dbReference type="PROSITE" id="PS50113">
    <property type="entry name" value="PAC"/>
    <property type="match status" value="1"/>
</dbReference>
<dbReference type="Pfam" id="PF08448">
    <property type="entry name" value="PAS_4"/>
    <property type="match status" value="1"/>
</dbReference>
<dbReference type="InterPro" id="IPR003661">
    <property type="entry name" value="HisK_dim/P_dom"/>
</dbReference>
<dbReference type="InterPro" id="IPR052162">
    <property type="entry name" value="Sensor_kinase/Photoreceptor"/>
</dbReference>
<dbReference type="InterPro" id="IPR001610">
    <property type="entry name" value="PAC"/>
</dbReference>
<sequence length="639" mass="73354">MTDYTQEYLETLLAASHDPILVLDGGYVIRKANMHFVTLFGDTGESVEGRSLFEIADRSWAIPELKDLLSRVLSENFGVENYALELAVADRRYSLLLNARQFADRIDGSTLLFLAIEDVTDTRQHEARIRQAEELRQQSEDLFKVVSDTAPVMIWMSGTDNRCYFFNKNWLDFTGRTLAQEVDQGWTEGVHPDDFERCQRISKTSFEARKEFYMEYRLRRKDGKYRWISDKGVPRYDIDDQFTGYVGSCMDIHDQKDFTDALESMVRIRTQELERSQSFLNSVLNSTYYGIASYEPIYNERNKINDFRILYSNPEVPANFGLTVADVVGKTCFEVYPGIFSNGVFDKLVRCMETGKSDTYEIGVDLNGKTLWLSAAIEKVNNTLTVTSKNITKEKEAALYLEQINEELNGKNKELASLTYIASHDLQEPLRKIQMFTSRILETDEAKLSEQSQQYFKSITSTALRMQNLIDAVLSYSRMESEKYKFERTNLNTLLSEVLLQMEEQIEEKGATIHRDELPTLKVVPIHFQQLFGNLLNNAIKYSKADVKPVISISATKETVNRQLYWKISMADNGIGFDPQYKEKIFEAFQRLHGKMEYVGTGIGLAICQKIAHKHNGFITADGQPDIGATFHLYIPAKE</sequence>
<evidence type="ECO:0000313" key="8">
    <source>
        <dbReference type="EMBL" id="SCY41584.1"/>
    </source>
</evidence>
<dbReference type="CDD" id="cd00082">
    <property type="entry name" value="HisKA"/>
    <property type="match status" value="1"/>
</dbReference>
<proteinExistence type="predicted"/>
<keyword evidence="3" id="KW-0597">Phosphoprotein</keyword>
<dbReference type="SMART" id="SM00091">
    <property type="entry name" value="PAS"/>
    <property type="match status" value="3"/>
</dbReference>
<evidence type="ECO:0000256" key="4">
    <source>
        <dbReference type="ARBA" id="ARBA00022679"/>
    </source>
</evidence>
<dbReference type="PRINTS" id="PR00344">
    <property type="entry name" value="BCTRLSENSOR"/>
</dbReference>
<evidence type="ECO:0000259" key="7">
    <source>
        <dbReference type="PROSITE" id="PS50113"/>
    </source>
</evidence>
<dbReference type="InterPro" id="IPR036097">
    <property type="entry name" value="HisK_dim/P_sf"/>
</dbReference>
<gene>
    <name evidence="8" type="ORF">SAMN02927903_01374</name>
</gene>
<dbReference type="Gene3D" id="3.30.450.20">
    <property type="entry name" value="PAS domain"/>
    <property type="match status" value="3"/>
</dbReference>
<dbReference type="InterPro" id="IPR003594">
    <property type="entry name" value="HATPase_dom"/>
</dbReference>
<organism evidence="8 9">
    <name type="scientific">Flavobacterium caeni</name>
    <dbReference type="NCBI Taxonomy" id="490189"/>
    <lineage>
        <taxon>Bacteria</taxon>
        <taxon>Pseudomonadati</taxon>
        <taxon>Bacteroidota</taxon>
        <taxon>Flavobacteriia</taxon>
        <taxon>Flavobacteriales</taxon>
        <taxon>Flavobacteriaceae</taxon>
        <taxon>Flavobacterium</taxon>
    </lineage>
</organism>
<dbReference type="InterPro" id="IPR013656">
    <property type="entry name" value="PAS_4"/>
</dbReference>
<dbReference type="FunFam" id="3.30.450.20:FF:000099">
    <property type="entry name" value="Sensory box sensor histidine kinase"/>
    <property type="match status" value="1"/>
</dbReference>
<dbReference type="InterPro" id="IPR036890">
    <property type="entry name" value="HATPase_C_sf"/>
</dbReference>
<dbReference type="EC" id="2.7.13.3" evidence="2"/>
<evidence type="ECO:0000256" key="1">
    <source>
        <dbReference type="ARBA" id="ARBA00000085"/>
    </source>
</evidence>
<dbReference type="Gene3D" id="3.30.565.10">
    <property type="entry name" value="Histidine kinase-like ATPase, C-terminal domain"/>
    <property type="match status" value="1"/>
</dbReference>